<organism evidence="3 4">
    <name type="scientific">Alishewanella aestuarii B11</name>
    <dbReference type="NCBI Taxonomy" id="1197174"/>
    <lineage>
        <taxon>Bacteria</taxon>
        <taxon>Pseudomonadati</taxon>
        <taxon>Pseudomonadota</taxon>
        <taxon>Gammaproteobacteria</taxon>
        <taxon>Alteromonadales</taxon>
        <taxon>Alteromonadaceae</taxon>
        <taxon>Alishewanella</taxon>
    </lineage>
</organism>
<keyword evidence="1" id="KW-0812">Transmembrane</keyword>
<dbReference type="RefSeq" id="WP_008606744.1">
    <property type="nucleotide sequence ID" value="NZ_ALAB01000002.1"/>
</dbReference>
<evidence type="ECO:0000313" key="3">
    <source>
        <dbReference type="EMBL" id="EJI86907.1"/>
    </source>
</evidence>
<protein>
    <recommendedName>
        <fullName evidence="5">PEP-CTERM protein-sorting domain-containing protein</fullName>
    </recommendedName>
</protein>
<keyword evidence="1" id="KW-0472">Membrane</keyword>
<feature type="signal peptide" evidence="2">
    <location>
        <begin position="1"/>
        <end position="24"/>
    </location>
</feature>
<dbReference type="NCBIfam" id="NF038132">
    <property type="entry name" value="PEP_NF038132"/>
    <property type="match status" value="1"/>
</dbReference>
<accession>J2II49</accession>
<gene>
    <name evidence="3" type="ORF">AEST_04530</name>
</gene>
<reference evidence="3 4" key="1">
    <citation type="journal article" date="2012" name="J. Bacteriol.">
        <title>Genome Sequence of Pectin-Degrading Alishewanella aestuarii Strain B11T, Isolated from Tidal Flat Sediment.</title>
        <authorList>
            <person name="Jung J."/>
            <person name="Choi S."/>
            <person name="Chun J."/>
            <person name="Park W."/>
        </authorList>
    </citation>
    <scope>NUCLEOTIDE SEQUENCE [LARGE SCALE GENOMIC DNA]</scope>
    <source>
        <strain evidence="3 4">B11</strain>
    </source>
</reference>
<dbReference type="Proteomes" id="UP000012043">
    <property type="component" value="Unassembled WGS sequence"/>
</dbReference>
<dbReference type="AlphaFoldDB" id="J2II49"/>
<evidence type="ECO:0000256" key="2">
    <source>
        <dbReference type="SAM" id="SignalP"/>
    </source>
</evidence>
<dbReference type="EMBL" id="ALAB01000002">
    <property type="protein sequence ID" value="EJI86907.1"/>
    <property type="molecule type" value="Genomic_DNA"/>
</dbReference>
<name>J2II49_9ALTE</name>
<evidence type="ECO:0000256" key="1">
    <source>
        <dbReference type="SAM" id="Phobius"/>
    </source>
</evidence>
<proteinExistence type="predicted"/>
<comment type="caution">
    <text evidence="3">The sequence shown here is derived from an EMBL/GenBank/DDBJ whole genome shotgun (WGS) entry which is preliminary data.</text>
</comment>
<evidence type="ECO:0008006" key="5">
    <source>
        <dbReference type="Google" id="ProtNLM"/>
    </source>
</evidence>
<dbReference type="PATRIC" id="fig|1197174.4.peg.444"/>
<feature type="transmembrane region" description="Helical" evidence="1">
    <location>
        <begin position="237"/>
        <end position="256"/>
    </location>
</feature>
<keyword evidence="1" id="KW-1133">Transmembrane helix</keyword>
<sequence>MNSKVAKVSIAASLLLAASGAAQAAPVFDIGIPASWSCQGSCGASGADGVVTLAPNGGNNYAWVSTSGGVAGVGLAGVGGSGSPQNGSVLRSGLFNASVDDVLRFSFNYITSDGAGFADYAWARLLDSSTNQVALLFTARTTPNGSVVPGFNMPVPSVTLDPLTVPIISGAPVWSPLGASSGTCFNSGCGYTGWVNTSFSIANTGSYFLEFGVVNWSDNDFQSGLAIDAVTINGTPVGAVSAPFTLLLLSSGLLMLRRRRNLL</sequence>
<evidence type="ECO:0000313" key="4">
    <source>
        <dbReference type="Proteomes" id="UP000012043"/>
    </source>
</evidence>
<keyword evidence="2" id="KW-0732">Signal</keyword>
<feature type="chain" id="PRO_5003748380" description="PEP-CTERM protein-sorting domain-containing protein" evidence="2">
    <location>
        <begin position="25"/>
        <end position="263"/>
    </location>
</feature>
<keyword evidence="4" id="KW-1185">Reference proteome</keyword>